<evidence type="ECO:0000313" key="14">
    <source>
        <dbReference type="EMBL" id="KAL1256568.1"/>
    </source>
</evidence>
<comment type="caution">
    <text evidence="14">The sequence shown here is derived from an EMBL/GenBank/DDBJ whole genome shotgun (WGS) entry which is preliminary data.</text>
</comment>
<proteinExistence type="predicted"/>
<feature type="domain" description="GPCR family 3 nine cysteines" evidence="13">
    <location>
        <begin position="549"/>
        <end position="596"/>
    </location>
</feature>
<reference evidence="14 15" key="1">
    <citation type="submission" date="2023-09" db="EMBL/GenBank/DDBJ databases">
        <authorList>
            <person name="Wang M."/>
        </authorList>
    </citation>
    <scope>NUCLEOTIDE SEQUENCE [LARGE SCALE GENOMIC DNA]</scope>
    <source>
        <strain evidence="14">GT-2023</strain>
        <tissue evidence="14">Liver</tissue>
    </source>
</reference>
<evidence type="ECO:0000256" key="1">
    <source>
        <dbReference type="ARBA" id="ARBA00004651"/>
    </source>
</evidence>
<gene>
    <name evidence="14" type="ORF">QQF64_012113</name>
</gene>
<evidence type="ECO:0000256" key="2">
    <source>
        <dbReference type="ARBA" id="ARBA00022475"/>
    </source>
</evidence>
<evidence type="ECO:0000256" key="9">
    <source>
        <dbReference type="ARBA" id="ARBA00023180"/>
    </source>
</evidence>
<dbReference type="InterPro" id="IPR001828">
    <property type="entry name" value="ANF_lig-bd_rcpt"/>
</dbReference>
<dbReference type="InterPro" id="IPR000337">
    <property type="entry name" value="GPCR_3"/>
</dbReference>
<evidence type="ECO:0000313" key="15">
    <source>
        <dbReference type="Proteomes" id="UP001558613"/>
    </source>
</evidence>
<dbReference type="PANTHER" id="PTHR24061:SF528">
    <property type="entry name" value="C-FAMILY ODORANT RECEPTOR OLFCD2-RELATED"/>
    <property type="match status" value="1"/>
</dbReference>
<dbReference type="InterPro" id="IPR028082">
    <property type="entry name" value="Peripla_BP_I"/>
</dbReference>
<evidence type="ECO:0000256" key="11">
    <source>
        <dbReference type="SAM" id="Phobius"/>
    </source>
</evidence>
<feature type="non-terminal residue" evidence="14">
    <location>
        <position position="1"/>
    </location>
</feature>
<organism evidence="14 15">
    <name type="scientific">Cirrhinus molitorella</name>
    <name type="common">mud carp</name>
    <dbReference type="NCBI Taxonomy" id="172907"/>
    <lineage>
        <taxon>Eukaryota</taxon>
        <taxon>Metazoa</taxon>
        <taxon>Chordata</taxon>
        <taxon>Craniata</taxon>
        <taxon>Vertebrata</taxon>
        <taxon>Euteleostomi</taxon>
        <taxon>Actinopterygii</taxon>
        <taxon>Neopterygii</taxon>
        <taxon>Teleostei</taxon>
        <taxon>Ostariophysi</taxon>
        <taxon>Cypriniformes</taxon>
        <taxon>Cyprinidae</taxon>
        <taxon>Labeoninae</taxon>
        <taxon>Labeonini</taxon>
        <taxon>Cirrhinus</taxon>
    </lineage>
</organism>
<dbReference type="PRINTS" id="PR00592">
    <property type="entry name" value="CASENSINGR"/>
</dbReference>
<dbReference type="InterPro" id="IPR011500">
    <property type="entry name" value="GPCR_3_9-Cys_dom"/>
</dbReference>
<evidence type="ECO:0000259" key="12">
    <source>
        <dbReference type="Pfam" id="PF01094"/>
    </source>
</evidence>
<feature type="domain" description="Receptor ligand binding region" evidence="12">
    <location>
        <begin position="651"/>
        <end position="776"/>
    </location>
</feature>
<evidence type="ECO:0000256" key="7">
    <source>
        <dbReference type="ARBA" id="ARBA00023136"/>
    </source>
</evidence>
<keyword evidence="9" id="KW-0325">Glycoprotein</keyword>
<keyword evidence="5 11" id="KW-1133">Transmembrane helix</keyword>
<dbReference type="InterPro" id="IPR038550">
    <property type="entry name" value="GPCR_3_9-Cys_sf"/>
</dbReference>
<dbReference type="Proteomes" id="UP001558613">
    <property type="component" value="Unassembled WGS sequence"/>
</dbReference>
<keyword evidence="10" id="KW-0807">Transducer</keyword>
<name>A0ABR3LUI2_9TELE</name>
<accession>A0ABR3LUI2</accession>
<dbReference type="InterPro" id="IPR000068">
    <property type="entry name" value="GPCR_3_Ca_sens_rcpt-rel"/>
</dbReference>
<keyword evidence="6" id="KW-0297">G-protein coupled receptor</keyword>
<dbReference type="EMBL" id="JAYMGO010000018">
    <property type="protein sequence ID" value="KAL1256568.1"/>
    <property type="molecule type" value="Genomic_DNA"/>
</dbReference>
<feature type="domain" description="Receptor ligand binding region" evidence="12">
    <location>
        <begin position="823"/>
        <end position="1171"/>
    </location>
</feature>
<keyword evidence="15" id="KW-1185">Reference proteome</keyword>
<evidence type="ECO:0000256" key="8">
    <source>
        <dbReference type="ARBA" id="ARBA00023170"/>
    </source>
</evidence>
<feature type="transmembrane region" description="Helical" evidence="11">
    <location>
        <begin position="35"/>
        <end position="54"/>
    </location>
</feature>
<keyword evidence="3 11" id="KW-0812">Transmembrane</keyword>
<evidence type="ECO:0000256" key="3">
    <source>
        <dbReference type="ARBA" id="ARBA00022692"/>
    </source>
</evidence>
<protein>
    <recommendedName>
        <fullName evidence="16">Extracellular calcium-sensing receptor-like</fullName>
    </recommendedName>
</protein>
<evidence type="ECO:0008006" key="16">
    <source>
        <dbReference type="Google" id="ProtNLM"/>
    </source>
</evidence>
<keyword evidence="2" id="KW-1003">Cell membrane</keyword>
<dbReference type="PANTHER" id="PTHR24061">
    <property type="entry name" value="CALCIUM-SENSING RECEPTOR-RELATED"/>
    <property type="match status" value="1"/>
</dbReference>
<dbReference type="PRINTS" id="PR00248">
    <property type="entry name" value="GPCRMGR"/>
</dbReference>
<dbReference type="SUPFAM" id="SSF53822">
    <property type="entry name" value="Periplasmic binding protein-like I"/>
    <property type="match status" value="3"/>
</dbReference>
<dbReference type="CDD" id="cd06364">
    <property type="entry name" value="PBP1_CaSR"/>
    <property type="match status" value="1"/>
</dbReference>
<dbReference type="Gene3D" id="2.10.50.30">
    <property type="entry name" value="GPCR, family 3, nine cysteines domain"/>
    <property type="match status" value="1"/>
</dbReference>
<feature type="domain" description="Receptor ligand binding region" evidence="12">
    <location>
        <begin position="115"/>
        <end position="507"/>
    </location>
</feature>
<evidence type="ECO:0000256" key="10">
    <source>
        <dbReference type="ARBA" id="ARBA00023224"/>
    </source>
</evidence>
<sequence length="1243" mass="136985">MVNTHYIKPKVAHSHTQPMIFISTTSTSTKHTHTAVMLFLAAIMIIITCTISAAQPKCKAYGTDELLHFSKEGDVSIGGVFSFHQNPVGANPTLTTNPGNFRCNGLDPGELQYAMTMIFAIEEINNSTDILPGFLLGYRVYGSCPSIPLSVGASLALMNGQMEAEDSCVRPSTVQAVIGETTSTSTIDIARTMGPFKIPVLSHSATCACLSNRQQYPSFFRTIPSDYYQSRALAKLVKYFGWTWVGAVRSRGDYGNNGMTTFLEAAEKEGICVEYSVAIYRTDSRETFLEVIDIIKKSTSKVIVAFADGNDLDILIKELYFQNVTGYQWVGSEGWITYRYVATPMNYAVVGGAIGFAVPNAYIPGLKEFIANSRPSLIPGNTGLVELWESVFNCILNPNTHNASKICKREESLANTDTRFTDVSDASLLNNVYKAVYAVAYAIEGLLTCDKGKGPFPNKTCAEKGKIQPWQVLHYLTQVNFTTKNGDNVYFDEHGDPVARYTLVNWQINYEGIITFESIGLYDASRPEGQQIQMKDDIEPIWAGNQKNVPWSVCSETCLPGTRRAFLKGKPICCFDCIDCADGEFSNTTTNETVCTLRGEPVHPELWKNGDIIVGGVFSFHSSWEVRQLTYSIMPPPLKCISLNFRDFQYAQSMLFAIEEINNSSTLLPGVSLGYKIYDTCGSVAVGVRAAMALANGYEKMSIEGPCTKHAEVQAIIGDTTSSACMAISKGIGPFKLPLISHYATCECLSDKVKYPSFLRTIASDHYQSRALAELVPVSVCSKSCPPGTRKAVKKGKPICCYDCIPCTEGEISNTTVNVIVSGMALMNGYEKLLSDISCTRSPAVQAIVGESTSSPTIALTTVVGPFNIPVVSHFATCACLSNRKRYPSFFRTIPSDYYQSRALAQVVKYFHWTWVGTVRSRSDYGNNGIAAFEEAAKQEGICIEYSETILRTDPQEQFLKTMEVIKKGTARVVVAFISLGDFVPLVKVIAEHNITGLQWIGSESWITSRNLAETKEYSFLSGSVGFAVVNAKLVGLREFLVNVNPNEEIKNELLKEFWETAFQCSFRTSGSGGCTGSEKLTELQNEYTDVSELRIEHKVYTAVYAVANTLHNVLKDIKSSTNSSKGELLTPKKVLQYIRDVSFTMKTGENIFFDASGDPVARYDLVNWQPAQDGSLQFKHVGVYDMKAAPLELGRLCKRGDLSAVMTVFHVQKEKSVMAQILVTAFLVIWSTGRMKAETDVY</sequence>
<evidence type="ECO:0000256" key="6">
    <source>
        <dbReference type="ARBA" id="ARBA00023040"/>
    </source>
</evidence>
<evidence type="ECO:0000256" key="5">
    <source>
        <dbReference type="ARBA" id="ARBA00022989"/>
    </source>
</evidence>
<dbReference type="Pfam" id="PF01094">
    <property type="entry name" value="ANF_receptor"/>
    <property type="match status" value="3"/>
</dbReference>
<evidence type="ECO:0000259" key="13">
    <source>
        <dbReference type="Pfam" id="PF07562"/>
    </source>
</evidence>
<keyword evidence="8" id="KW-0675">Receptor</keyword>
<comment type="subcellular location">
    <subcellularLocation>
        <location evidence="1">Cell membrane</location>
        <topology evidence="1">Multi-pass membrane protein</topology>
    </subcellularLocation>
</comment>
<dbReference type="Gene3D" id="3.40.50.2300">
    <property type="match status" value="5"/>
</dbReference>
<dbReference type="Pfam" id="PF07562">
    <property type="entry name" value="NCD3G"/>
    <property type="match status" value="1"/>
</dbReference>
<keyword evidence="7 11" id="KW-0472">Membrane</keyword>
<keyword evidence="4" id="KW-0732">Signal</keyword>
<evidence type="ECO:0000256" key="4">
    <source>
        <dbReference type="ARBA" id="ARBA00022729"/>
    </source>
</evidence>